<name>A0A6M4NQE2_AERCA</name>
<geneLocation type="plasmid" evidence="1">
    <name>p717068-IMP</name>
</geneLocation>
<dbReference type="GO" id="GO:0016740">
    <property type="term" value="F:transferase activity"/>
    <property type="evidence" value="ECO:0007669"/>
    <property type="project" value="UniProtKB-KW"/>
</dbReference>
<proteinExistence type="predicted"/>
<dbReference type="AlphaFoldDB" id="A0A6M4NQE2"/>
<dbReference type="RefSeq" id="WP_181715841.1">
    <property type="nucleotide sequence ID" value="NZ_CP091177.1"/>
</dbReference>
<reference evidence="1" key="1">
    <citation type="submission" date="2019-10" db="EMBL/GenBank/DDBJ databases">
        <authorList>
            <person name="Zhou D."/>
            <person name="Cheng Q."/>
        </authorList>
    </citation>
    <scope>NUCLEOTIDE SEQUENCE</scope>
    <source>
        <strain evidence="1">1507-17068</strain>
        <plasmid evidence="1">p717068-IMP</plasmid>
    </source>
</reference>
<organism evidence="1">
    <name type="scientific">Aeromonas caviae</name>
    <name type="common">Aeromonas punctata</name>
    <dbReference type="NCBI Taxonomy" id="648"/>
    <lineage>
        <taxon>Bacteria</taxon>
        <taxon>Pseudomonadati</taxon>
        <taxon>Pseudomonadota</taxon>
        <taxon>Gammaproteobacteria</taxon>
        <taxon>Aeromonadales</taxon>
        <taxon>Aeromonadaceae</taxon>
        <taxon>Aeromonas</taxon>
    </lineage>
</organism>
<keyword evidence="1" id="KW-0614">Plasmid</keyword>
<accession>A0A6M4NQE2</accession>
<keyword evidence="1" id="KW-0808">Transferase</keyword>
<sequence>MSDLIITRHEPDIAVRFSLLADMVVEPGTKEDWDKLHHLHYKAENLPPAPKFWRCRLTTTNDIVAVCVTSSVALLLGPRHDMLPKLKPGNDTTLTNKHRPAWLNANMRRIGRIVTSTMYRGTGVSYRMMNLVCRMEGKRYVEIVSSMAKYNPFDTKAGFVRAPLRRAAAYEAGLKFMAETFECHPADRVAVHQELISQPKPVYERLRRQVAEFYYRHSSREKTGQNLGKTVDDLASMSDLELIRELQQLIFGYTVYALYENPDLGRNVPKQLPLLAFDEQAPDQPLERLCS</sequence>
<dbReference type="InterPro" id="IPR016181">
    <property type="entry name" value="Acyl_CoA_acyltransferase"/>
</dbReference>
<protein>
    <submittedName>
        <fullName evidence="1">ABC-type ATPase fused to a predicted acetyltransferase domain</fullName>
    </submittedName>
</protein>
<dbReference type="SUPFAM" id="SSF55729">
    <property type="entry name" value="Acyl-CoA N-acyltransferases (Nat)"/>
    <property type="match status" value="1"/>
</dbReference>
<evidence type="ECO:0000313" key="1">
    <source>
        <dbReference type="EMBL" id="QJR99832.1"/>
    </source>
</evidence>
<dbReference type="EMBL" id="MN629346">
    <property type="protein sequence ID" value="QJR99832.1"/>
    <property type="molecule type" value="Genomic_DNA"/>
</dbReference>